<reference evidence="2 3" key="1">
    <citation type="submission" date="2016-07" db="EMBL/GenBank/DDBJ databases">
        <title>Pervasive Adenine N6-methylation of Active Genes in Fungi.</title>
        <authorList>
            <consortium name="DOE Joint Genome Institute"/>
            <person name="Mondo S.J."/>
            <person name="Dannebaum R.O."/>
            <person name="Kuo R.C."/>
            <person name="Labutti K."/>
            <person name="Haridas S."/>
            <person name="Kuo A."/>
            <person name="Salamov A."/>
            <person name="Ahrendt S.R."/>
            <person name="Lipzen A."/>
            <person name="Sullivan W."/>
            <person name="Andreopoulos W.B."/>
            <person name="Clum A."/>
            <person name="Lindquist E."/>
            <person name="Daum C."/>
            <person name="Ramamoorthy G.K."/>
            <person name="Gryganskyi A."/>
            <person name="Culley D."/>
            <person name="Magnuson J.K."/>
            <person name="James T.Y."/>
            <person name="O'Malley M.A."/>
            <person name="Stajich J.E."/>
            <person name="Spatafora J.W."/>
            <person name="Visel A."/>
            <person name="Grigoriev I.V."/>
        </authorList>
    </citation>
    <scope>NUCLEOTIDE SEQUENCE [LARGE SCALE GENOMIC DNA]</scope>
    <source>
        <strain evidence="2 3">62-1032</strain>
    </source>
</reference>
<protein>
    <submittedName>
        <fullName evidence="2">Uncharacterized protein</fullName>
    </submittedName>
</protein>
<evidence type="ECO:0000313" key="3">
    <source>
        <dbReference type="Proteomes" id="UP000193467"/>
    </source>
</evidence>
<comment type="caution">
    <text evidence="2">The sequence shown here is derived from an EMBL/GenBank/DDBJ whole genome shotgun (WGS) entry which is preliminary data.</text>
</comment>
<organism evidence="2 3">
    <name type="scientific">Leucosporidium creatinivorum</name>
    <dbReference type="NCBI Taxonomy" id="106004"/>
    <lineage>
        <taxon>Eukaryota</taxon>
        <taxon>Fungi</taxon>
        <taxon>Dikarya</taxon>
        <taxon>Basidiomycota</taxon>
        <taxon>Pucciniomycotina</taxon>
        <taxon>Microbotryomycetes</taxon>
        <taxon>Leucosporidiales</taxon>
        <taxon>Leucosporidium</taxon>
    </lineage>
</organism>
<dbReference type="InParanoid" id="A0A1Y2FW22"/>
<dbReference type="EMBL" id="MCGR01000011">
    <property type="protein sequence ID" value="ORY88194.1"/>
    <property type="molecule type" value="Genomic_DNA"/>
</dbReference>
<accession>A0A1Y2FW22</accession>
<evidence type="ECO:0000256" key="1">
    <source>
        <dbReference type="SAM" id="MobiDB-lite"/>
    </source>
</evidence>
<dbReference type="Proteomes" id="UP000193467">
    <property type="component" value="Unassembled WGS sequence"/>
</dbReference>
<gene>
    <name evidence="2" type="ORF">BCR35DRAFT_330070</name>
</gene>
<keyword evidence="3" id="KW-1185">Reference proteome</keyword>
<evidence type="ECO:0000313" key="2">
    <source>
        <dbReference type="EMBL" id="ORY88194.1"/>
    </source>
</evidence>
<dbReference type="AlphaFoldDB" id="A0A1Y2FW22"/>
<name>A0A1Y2FW22_9BASI</name>
<proteinExistence type="predicted"/>
<sequence>MRNVKPQVNLPFGDGAASVGLFDFVALVQTAHSSLLPLKKGPVRHRKSFPSHPSAPRPPNGYFHPSSPTSYRPRRGSLLGPNGTARRPSLPGALNGPALFPPLPSRIEHQPTALPLSPPETPTFSDVPLMAAPPQARRSKSAGLLNGKEGWGVKGLQMAEMEEKR</sequence>
<feature type="region of interest" description="Disordered" evidence="1">
    <location>
        <begin position="39"/>
        <end position="149"/>
    </location>
</feature>